<protein>
    <submittedName>
        <fullName evidence="1">Uncharacterized protein</fullName>
    </submittedName>
</protein>
<reference evidence="1 2" key="2">
    <citation type="submission" date="2018-03" db="EMBL/GenBank/DDBJ databases">
        <title>The ancient ancestry and fast evolution of plastids.</title>
        <authorList>
            <person name="Moore K.R."/>
            <person name="Magnabosco C."/>
            <person name="Momper L."/>
            <person name="Gold D.A."/>
            <person name="Bosak T."/>
            <person name="Fournier G.P."/>
        </authorList>
    </citation>
    <scope>NUCLEOTIDE SEQUENCE [LARGE SCALE GENOMIC DNA]</scope>
    <source>
        <strain evidence="1 2">ULC007</strain>
    </source>
</reference>
<comment type="caution">
    <text evidence="1">The sequence shown here is derived from an EMBL/GenBank/DDBJ whole genome shotgun (WGS) entry which is preliminary data.</text>
</comment>
<keyword evidence="2" id="KW-1185">Reference proteome</keyword>
<dbReference type="EMBL" id="PVWG01000005">
    <property type="protein sequence ID" value="PSB20629.1"/>
    <property type="molecule type" value="Genomic_DNA"/>
</dbReference>
<dbReference type="RefSeq" id="WP_073070096.1">
    <property type="nucleotide sequence ID" value="NZ_MPPI01000005.1"/>
</dbReference>
<evidence type="ECO:0000313" key="1">
    <source>
        <dbReference type="EMBL" id="PSB20629.1"/>
    </source>
</evidence>
<gene>
    <name evidence="1" type="ORF">C7B65_06915</name>
</gene>
<organism evidence="1 2">
    <name type="scientific">Phormidesmis priestleyi ULC007</name>
    <dbReference type="NCBI Taxonomy" id="1920490"/>
    <lineage>
        <taxon>Bacteria</taxon>
        <taxon>Bacillati</taxon>
        <taxon>Cyanobacteriota</taxon>
        <taxon>Cyanophyceae</taxon>
        <taxon>Leptolyngbyales</taxon>
        <taxon>Leptolyngbyaceae</taxon>
        <taxon>Phormidesmis</taxon>
    </lineage>
</organism>
<dbReference type="OrthoDB" id="530829at2"/>
<evidence type="ECO:0000313" key="2">
    <source>
        <dbReference type="Proteomes" id="UP000238634"/>
    </source>
</evidence>
<dbReference type="Proteomes" id="UP000238634">
    <property type="component" value="Unassembled WGS sequence"/>
</dbReference>
<sequence>MTLEEKINQQRVKHIVSSYQLEGKETEAFADYLEELLQTYAMPLLELALAETLIVNWMNVPMQKGILFLQQTHDRLKNWETHSISSSLTPQEFQQITGLDPSPIFGTSEFPPPSIARSC</sequence>
<name>A0A2T1DJF7_9CYAN</name>
<proteinExistence type="predicted"/>
<reference evidence="1 2" key="1">
    <citation type="submission" date="2018-02" db="EMBL/GenBank/DDBJ databases">
        <authorList>
            <person name="Cohen D.B."/>
            <person name="Kent A.D."/>
        </authorList>
    </citation>
    <scope>NUCLEOTIDE SEQUENCE [LARGE SCALE GENOMIC DNA]</scope>
    <source>
        <strain evidence="1 2">ULC007</strain>
    </source>
</reference>
<dbReference type="AlphaFoldDB" id="A0A2T1DJF7"/>
<accession>A0A2T1DJF7</accession>